<feature type="transmembrane region" description="Helical" evidence="1">
    <location>
        <begin position="110"/>
        <end position="129"/>
    </location>
</feature>
<dbReference type="InterPro" id="IPR012429">
    <property type="entry name" value="HGSNAT_cat"/>
</dbReference>
<evidence type="ECO:0000313" key="3">
    <source>
        <dbReference type="EMBL" id="GGA52124.1"/>
    </source>
</evidence>
<keyword evidence="4" id="KW-1185">Reference proteome</keyword>
<evidence type="ECO:0000256" key="1">
    <source>
        <dbReference type="SAM" id="Phobius"/>
    </source>
</evidence>
<name>A0A916RCR1_9HYPH</name>
<feature type="transmembrane region" description="Helical" evidence="1">
    <location>
        <begin position="175"/>
        <end position="194"/>
    </location>
</feature>
<dbReference type="RefSeq" id="WP_188719042.1">
    <property type="nucleotide sequence ID" value="NZ_BMIF01000001.1"/>
</dbReference>
<feature type="transmembrane region" description="Helical" evidence="1">
    <location>
        <begin position="12"/>
        <end position="33"/>
    </location>
</feature>
<feature type="transmembrane region" description="Helical" evidence="1">
    <location>
        <begin position="136"/>
        <end position="155"/>
    </location>
</feature>
<proteinExistence type="predicted"/>
<organism evidence="3 4">
    <name type="scientific">Nitratireductor aestuarii</name>
    <dbReference type="NCBI Taxonomy" id="1735103"/>
    <lineage>
        <taxon>Bacteria</taxon>
        <taxon>Pseudomonadati</taxon>
        <taxon>Pseudomonadota</taxon>
        <taxon>Alphaproteobacteria</taxon>
        <taxon>Hyphomicrobiales</taxon>
        <taxon>Phyllobacteriaceae</taxon>
        <taxon>Nitratireductor</taxon>
    </lineage>
</organism>
<comment type="caution">
    <text evidence="3">The sequence shown here is derived from an EMBL/GenBank/DDBJ whole genome shotgun (WGS) entry which is preliminary data.</text>
</comment>
<sequence>MVIETSPPRRRIELVDCARGLALVAMAIYHFTWDLDFFGYIEPGSSVTGGWRIFARSIAISFLFIVGFSLFLANGNGFKRGPFFKRLALIVAAAVAITAVTMLATPEAFIFFGILHHIALASVLGLAFLRLHWALVILSGAIAIALPQFIEGGIFNHEALWWTGFSTNVGPSTDYVPLFPLFGVVLFGIAAAQIGQQTGLNVRMAALRWPDRVPVLGFIGKHSLAFYLLHQPVLVSLVWLFAQVSPPPEPDQGALFLNSCNAQCVAFRDETFCNAYCGCLLDKAQSNNLMDQLFAADEQSTRRLQDLANICLMENTGPQDQTPVQ</sequence>
<accession>A0A916RCR1</accession>
<protein>
    <recommendedName>
        <fullName evidence="2">Heparan-alpha-glucosaminide N-acetyltransferase catalytic domain-containing protein</fullName>
    </recommendedName>
</protein>
<evidence type="ECO:0000259" key="2">
    <source>
        <dbReference type="Pfam" id="PF07786"/>
    </source>
</evidence>
<evidence type="ECO:0000313" key="4">
    <source>
        <dbReference type="Proteomes" id="UP000636264"/>
    </source>
</evidence>
<reference evidence="3" key="1">
    <citation type="journal article" date="2014" name="Int. J. Syst. Evol. Microbiol.">
        <title>Complete genome sequence of Corynebacterium casei LMG S-19264T (=DSM 44701T), isolated from a smear-ripened cheese.</title>
        <authorList>
            <consortium name="US DOE Joint Genome Institute (JGI-PGF)"/>
            <person name="Walter F."/>
            <person name="Albersmeier A."/>
            <person name="Kalinowski J."/>
            <person name="Ruckert C."/>
        </authorList>
    </citation>
    <scope>NUCLEOTIDE SEQUENCE</scope>
    <source>
        <strain evidence="3">CGMCC 1.15320</strain>
    </source>
</reference>
<dbReference type="Proteomes" id="UP000636264">
    <property type="component" value="Unassembled WGS sequence"/>
</dbReference>
<feature type="transmembrane region" description="Helical" evidence="1">
    <location>
        <begin position="53"/>
        <end position="75"/>
    </location>
</feature>
<keyword evidence="1" id="KW-0812">Transmembrane</keyword>
<feature type="transmembrane region" description="Helical" evidence="1">
    <location>
        <begin position="87"/>
        <end position="104"/>
    </location>
</feature>
<dbReference type="AlphaFoldDB" id="A0A916RCR1"/>
<feature type="domain" description="Heparan-alpha-glucosaminide N-acetyltransferase catalytic" evidence="2">
    <location>
        <begin position="11"/>
        <end position="232"/>
    </location>
</feature>
<dbReference type="EMBL" id="BMIF01000001">
    <property type="protein sequence ID" value="GGA52124.1"/>
    <property type="molecule type" value="Genomic_DNA"/>
</dbReference>
<reference evidence="3" key="2">
    <citation type="submission" date="2020-09" db="EMBL/GenBank/DDBJ databases">
        <authorList>
            <person name="Sun Q."/>
            <person name="Zhou Y."/>
        </authorList>
    </citation>
    <scope>NUCLEOTIDE SEQUENCE</scope>
    <source>
        <strain evidence="3">CGMCC 1.15320</strain>
    </source>
</reference>
<dbReference type="Pfam" id="PF07786">
    <property type="entry name" value="HGSNAT_cat"/>
    <property type="match status" value="1"/>
</dbReference>
<keyword evidence="1" id="KW-1133">Transmembrane helix</keyword>
<gene>
    <name evidence="3" type="ORF">GCM10011385_01800</name>
</gene>
<keyword evidence="1" id="KW-0472">Membrane</keyword>